<reference evidence="1" key="1">
    <citation type="journal article" date="2014" name="Front. Microbiol.">
        <title>High frequency of phylogenetically diverse reductive dehalogenase-homologous genes in deep subseafloor sedimentary metagenomes.</title>
        <authorList>
            <person name="Kawai M."/>
            <person name="Futagami T."/>
            <person name="Toyoda A."/>
            <person name="Takaki Y."/>
            <person name="Nishi S."/>
            <person name="Hori S."/>
            <person name="Arai W."/>
            <person name="Tsubouchi T."/>
            <person name="Morono Y."/>
            <person name="Uchiyama I."/>
            <person name="Ito T."/>
            <person name="Fujiyama A."/>
            <person name="Inagaki F."/>
            <person name="Takami H."/>
        </authorList>
    </citation>
    <scope>NUCLEOTIDE SEQUENCE</scope>
    <source>
        <strain evidence="1">Expedition CK06-06</strain>
    </source>
</reference>
<protein>
    <submittedName>
        <fullName evidence="1">Uncharacterized protein</fullName>
    </submittedName>
</protein>
<feature type="non-terminal residue" evidence="1">
    <location>
        <position position="133"/>
    </location>
</feature>
<name>X1EVG0_9ZZZZ</name>
<dbReference type="AlphaFoldDB" id="X1EVG0"/>
<evidence type="ECO:0000313" key="1">
    <source>
        <dbReference type="EMBL" id="GAH37376.1"/>
    </source>
</evidence>
<feature type="non-terminal residue" evidence="1">
    <location>
        <position position="1"/>
    </location>
</feature>
<gene>
    <name evidence="1" type="ORF">S03H2_25938</name>
</gene>
<dbReference type="EMBL" id="BARU01014840">
    <property type="protein sequence ID" value="GAH37376.1"/>
    <property type="molecule type" value="Genomic_DNA"/>
</dbReference>
<proteinExistence type="predicted"/>
<accession>X1EVG0</accession>
<comment type="caution">
    <text evidence="1">The sequence shown here is derived from an EMBL/GenBank/DDBJ whole genome shotgun (WGS) entry which is preliminary data.</text>
</comment>
<organism evidence="1">
    <name type="scientific">marine sediment metagenome</name>
    <dbReference type="NCBI Taxonomy" id="412755"/>
    <lineage>
        <taxon>unclassified sequences</taxon>
        <taxon>metagenomes</taxon>
        <taxon>ecological metagenomes</taxon>
    </lineage>
</organism>
<sequence length="133" mass="15610">PQVARTEFLVGASGMVCGSEHFGLDRWEYVDIRLDAQPYYQEKIIDETERYRIFIDQEGATEKIIKNDDNLRGLRSYIDHPAKTREQWAQFKKRFDPTTPSRYPVFWSEKVEILKDRDYPAILPMNSASAYGL</sequence>